<dbReference type="RefSeq" id="WP_146501932.1">
    <property type="nucleotide sequence ID" value="NZ_SJPG01000001.1"/>
</dbReference>
<gene>
    <name evidence="1" type="ORF">Pan54_04460</name>
</gene>
<accession>A0A5C5X9Q8</accession>
<protein>
    <submittedName>
        <fullName evidence="1">Uncharacterized protein</fullName>
    </submittedName>
</protein>
<sequence length="99" mass="11316">MDPYKVEVELEGTNSIVTATNIAGRKLELETRKKFNRIFSTYLHRYGIDGVQSRMINKSIGEIIDEFDNSLLLKPSVEGEIGGMKYQLFDPVEQTDEDE</sequence>
<dbReference type="AlphaFoldDB" id="A0A5C5X9Q8"/>
<evidence type="ECO:0000313" key="1">
    <source>
        <dbReference type="EMBL" id="TWT59736.1"/>
    </source>
</evidence>
<name>A0A5C5X9Q8_9PLAN</name>
<reference evidence="1 2" key="1">
    <citation type="submission" date="2019-02" db="EMBL/GenBank/DDBJ databases">
        <title>Deep-cultivation of Planctomycetes and their phenomic and genomic characterization uncovers novel biology.</title>
        <authorList>
            <person name="Wiegand S."/>
            <person name="Jogler M."/>
            <person name="Boedeker C."/>
            <person name="Pinto D."/>
            <person name="Vollmers J."/>
            <person name="Rivas-Marin E."/>
            <person name="Kohn T."/>
            <person name="Peeters S.H."/>
            <person name="Heuer A."/>
            <person name="Rast P."/>
            <person name="Oberbeckmann S."/>
            <person name="Bunk B."/>
            <person name="Jeske O."/>
            <person name="Meyerdierks A."/>
            <person name="Storesund J.E."/>
            <person name="Kallscheuer N."/>
            <person name="Luecker S."/>
            <person name="Lage O.M."/>
            <person name="Pohl T."/>
            <person name="Merkel B.J."/>
            <person name="Hornburger P."/>
            <person name="Mueller R.-W."/>
            <person name="Bruemmer F."/>
            <person name="Labrenz M."/>
            <person name="Spormann A.M."/>
            <person name="Op Den Camp H."/>
            <person name="Overmann J."/>
            <person name="Amann R."/>
            <person name="Jetten M.S.M."/>
            <person name="Mascher T."/>
            <person name="Medema M.H."/>
            <person name="Devos D.P."/>
            <person name="Kaster A.-K."/>
            <person name="Ovreas L."/>
            <person name="Rohde M."/>
            <person name="Galperin M.Y."/>
            <person name="Jogler C."/>
        </authorList>
    </citation>
    <scope>NUCLEOTIDE SEQUENCE [LARGE SCALE GENOMIC DNA]</scope>
    <source>
        <strain evidence="1 2">Pan54</strain>
    </source>
</reference>
<dbReference type="Proteomes" id="UP000316095">
    <property type="component" value="Unassembled WGS sequence"/>
</dbReference>
<organism evidence="1 2">
    <name type="scientific">Rubinisphaera italica</name>
    <dbReference type="NCBI Taxonomy" id="2527969"/>
    <lineage>
        <taxon>Bacteria</taxon>
        <taxon>Pseudomonadati</taxon>
        <taxon>Planctomycetota</taxon>
        <taxon>Planctomycetia</taxon>
        <taxon>Planctomycetales</taxon>
        <taxon>Planctomycetaceae</taxon>
        <taxon>Rubinisphaera</taxon>
    </lineage>
</organism>
<dbReference type="EMBL" id="SJPG01000001">
    <property type="protein sequence ID" value="TWT59736.1"/>
    <property type="molecule type" value="Genomic_DNA"/>
</dbReference>
<evidence type="ECO:0000313" key="2">
    <source>
        <dbReference type="Proteomes" id="UP000316095"/>
    </source>
</evidence>
<comment type="caution">
    <text evidence="1">The sequence shown here is derived from an EMBL/GenBank/DDBJ whole genome shotgun (WGS) entry which is preliminary data.</text>
</comment>
<keyword evidence="2" id="KW-1185">Reference proteome</keyword>
<proteinExistence type="predicted"/>